<evidence type="ECO:0000313" key="4">
    <source>
        <dbReference type="Proteomes" id="UP000738349"/>
    </source>
</evidence>
<dbReference type="EMBL" id="JAGMUV010000010">
    <property type="protein sequence ID" value="KAH7142228.1"/>
    <property type="molecule type" value="Genomic_DNA"/>
</dbReference>
<dbReference type="AlphaFoldDB" id="A0A9P9ERB9"/>
<dbReference type="Gene3D" id="2.60.40.2080">
    <property type="match status" value="1"/>
</dbReference>
<organism evidence="3 4">
    <name type="scientific">Dactylonectria macrodidyma</name>
    <dbReference type="NCBI Taxonomy" id="307937"/>
    <lineage>
        <taxon>Eukaryota</taxon>
        <taxon>Fungi</taxon>
        <taxon>Dikarya</taxon>
        <taxon>Ascomycota</taxon>
        <taxon>Pezizomycotina</taxon>
        <taxon>Sordariomycetes</taxon>
        <taxon>Hypocreomycetidae</taxon>
        <taxon>Hypocreales</taxon>
        <taxon>Nectriaceae</taxon>
        <taxon>Dactylonectria</taxon>
    </lineage>
</organism>
<accession>A0A9P9ERB9</accession>
<dbReference type="InterPro" id="IPR019019">
    <property type="entry name" value="H-type_lectin_domain"/>
</dbReference>
<evidence type="ECO:0000259" key="2">
    <source>
        <dbReference type="Pfam" id="PF09458"/>
    </source>
</evidence>
<feature type="compositionally biased region" description="Basic and acidic residues" evidence="1">
    <location>
        <begin position="256"/>
        <end position="266"/>
    </location>
</feature>
<sequence length="285" mass="31961">MAQPIQVCSLRRVPEGLTTAATHFALQERSSNAGAKDEEDRLDFPIQRMWKPGRELRIRFIDGTPTLQDKIRAYANEWPRYANIKFTWVDSGDSEIRISAGDNHEFGHALGCHHEHQSPAAGIPWNEAAVLEYYKRTNGWDEAMFRHSLLVKYPASETKFSAFDEDPPLTSQELTKRANFAKEFPVPPIVTVGLNYIDADREHNVGVQAAGDQVATSSAEVALSHWSDTEAYGMGCTRGTFAVDDPDIQVGEFATSEDHPWSEPKQKTSQRVIFKRPFSTGPPRS</sequence>
<dbReference type="SUPFAM" id="SSF141086">
    <property type="entry name" value="Agglutinin HPA-like"/>
    <property type="match status" value="1"/>
</dbReference>
<evidence type="ECO:0000313" key="3">
    <source>
        <dbReference type="EMBL" id="KAH7142228.1"/>
    </source>
</evidence>
<gene>
    <name evidence="3" type="ORF">EDB81DRAFT_899876</name>
</gene>
<keyword evidence="4" id="KW-1185">Reference proteome</keyword>
<dbReference type="OrthoDB" id="291007at2759"/>
<name>A0A9P9ERB9_9HYPO</name>
<dbReference type="GO" id="GO:0007155">
    <property type="term" value="P:cell adhesion"/>
    <property type="evidence" value="ECO:0007669"/>
    <property type="project" value="InterPro"/>
</dbReference>
<proteinExistence type="predicted"/>
<dbReference type="InterPro" id="IPR037221">
    <property type="entry name" value="H-type_lectin_dom_sf"/>
</dbReference>
<dbReference type="GO" id="GO:0030246">
    <property type="term" value="F:carbohydrate binding"/>
    <property type="evidence" value="ECO:0007669"/>
    <property type="project" value="InterPro"/>
</dbReference>
<reference evidence="3" key="1">
    <citation type="journal article" date="2021" name="Nat. Commun.">
        <title>Genetic determinants of endophytism in the Arabidopsis root mycobiome.</title>
        <authorList>
            <person name="Mesny F."/>
            <person name="Miyauchi S."/>
            <person name="Thiergart T."/>
            <person name="Pickel B."/>
            <person name="Atanasova L."/>
            <person name="Karlsson M."/>
            <person name="Huettel B."/>
            <person name="Barry K.W."/>
            <person name="Haridas S."/>
            <person name="Chen C."/>
            <person name="Bauer D."/>
            <person name="Andreopoulos W."/>
            <person name="Pangilinan J."/>
            <person name="LaButti K."/>
            <person name="Riley R."/>
            <person name="Lipzen A."/>
            <person name="Clum A."/>
            <person name="Drula E."/>
            <person name="Henrissat B."/>
            <person name="Kohler A."/>
            <person name="Grigoriev I.V."/>
            <person name="Martin F.M."/>
            <person name="Hacquard S."/>
        </authorList>
    </citation>
    <scope>NUCLEOTIDE SEQUENCE</scope>
    <source>
        <strain evidence="3">MPI-CAGE-AT-0147</strain>
    </source>
</reference>
<dbReference type="Pfam" id="PF09458">
    <property type="entry name" value="H_lectin"/>
    <property type="match status" value="1"/>
</dbReference>
<comment type="caution">
    <text evidence="3">The sequence shown here is derived from an EMBL/GenBank/DDBJ whole genome shotgun (WGS) entry which is preliminary data.</text>
</comment>
<feature type="domain" description="H-type lectin" evidence="2">
    <location>
        <begin position="176"/>
        <end position="236"/>
    </location>
</feature>
<feature type="region of interest" description="Disordered" evidence="1">
    <location>
        <begin position="254"/>
        <end position="285"/>
    </location>
</feature>
<dbReference type="Proteomes" id="UP000738349">
    <property type="component" value="Unassembled WGS sequence"/>
</dbReference>
<dbReference type="SUPFAM" id="SSF55486">
    <property type="entry name" value="Metalloproteases ('zincins'), catalytic domain"/>
    <property type="match status" value="1"/>
</dbReference>
<protein>
    <recommendedName>
        <fullName evidence="2">H-type lectin domain-containing protein</fullName>
    </recommendedName>
</protein>
<evidence type="ECO:0000256" key="1">
    <source>
        <dbReference type="SAM" id="MobiDB-lite"/>
    </source>
</evidence>